<protein>
    <submittedName>
        <fullName evidence="1">Uncharacterized protein</fullName>
    </submittedName>
</protein>
<dbReference type="EMBL" id="JAWJWE010000002">
    <property type="protein sequence ID" value="KAK6643333.1"/>
    <property type="molecule type" value="Genomic_DNA"/>
</dbReference>
<gene>
    <name evidence="1" type="ORF">RUM43_004838</name>
</gene>
<reference evidence="1 2" key="1">
    <citation type="submission" date="2023-10" db="EMBL/GenBank/DDBJ databases">
        <title>Genomes of two closely related lineages of the louse Polyplax serrata with different host specificities.</title>
        <authorList>
            <person name="Martinu J."/>
            <person name="Tarabai H."/>
            <person name="Stefka J."/>
            <person name="Hypsa V."/>
        </authorList>
    </citation>
    <scope>NUCLEOTIDE SEQUENCE [LARGE SCALE GENOMIC DNA]</scope>
    <source>
        <strain evidence="1">HR10_N</strain>
    </source>
</reference>
<evidence type="ECO:0000313" key="1">
    <source>
        <dbReference type="EMBL" id="KAK6643333.1"/>
    </source>
</evidence>
<dbReference type="AlphaFoldDB" id="A0AAN8SB98"/>
<proteinExistence type="predicted"/>
<evidence type="ECO:0000313" key="2">
    <source>
        <dbReference type="Proteomes" id="UP001372834"/>
    </source>
</evidence>
<name>A0AAN8SB98_POLSC</name>
<sequence>MLSNPDTPLPVRTRFIDYNPIPGARWTDMVLTNMNNIWPENYDYGQLSFDVRSYQLLLANASNKVFKGFIRLVDWNGRGSKPLVACLKPLQTNIVSKFRANTLIYMMVGPSMSVMVWSGDKSLTAMDLLIGASTFLGETLDHRSNSVRSVAAIDDRDDVAYAAAVDFIEI</sequence>
<accession>A0AAN8SB98</accession>
<organism evidence="1 2">
    <name type="scientific">Polyplax serrata</name>
    <name type="common">Common mouse louse</name>
    <dbReference type="NCBI Taxonomy" id="468196"/>
    <lineage>
        <taxon>Eukaryota</taxon>
        <taxon>Metazoa</taxon>
        <taxon>Ecdysozoa</taxon>
        <taxon>Arthropoda</taxon>
        <taxon>Hexapoda</taxon>
        <taxon>Insecta</taxon>
        <taxon>Pterygota</taxon>
        <taxon>Neoptera</taxon>
        <taxon>Paraneoptera</taxon>
        <taxon>Psocodea</taxon>
        <taxon>Troctomorpha</taxon>
        <taxon>Phthiraptera</taxon>
        <taxon>Anoplura</taxon>
        <taxon>Polyplacidae</taxon>
        <taxon>Polyplax</taxon>
    </lineage>
</organism>
<comment type="caution">
    <text evidence="1">The sequence shown here is derived from an EMBL/GenBank/DDBJ whole genome shotgun (WGS) entry which is preliminary data.</text>
</comment>
<dbReference type="Proteomes" id="UP001372834">
    <property type="component" value="Unassembled WGS sequence"/>
</dbReference>